<evidence type="ECO:0000313" key="4">
    <source>
        <dbReference type="Proteomes" id="UP000319143"/>
    </source>
</evidence>
<dbReference type="EMBL" id="SJPV01000001">
    <property type="protein sequence ID" value="TWU42430.1"/>
    <property type="molecule type" value="Genomic_DNA"/>
</dbReference>
<gene>
    <name evidence="3" type="ORF">Poly41_07270</name>
</gene>
<sequence length="484" mass="54145" precursor="true">MLPHRSFAAVLLATLMSLVCAGADPGEWISLFDGKSLAGWRAAEHPDTWSVNEGCLVASGKRSHLFYDGDVANHDFRNFELIAECKTEAAANSGIFFHTRYQESGFPEAGYEVQVNNTHRGSGNYRELKRTGSLYAVRNIYQPCVQDGIWFPVKVKVTGNRIRVWVNGYPTVDYLQPADPIRKDTRSNRVLSSGTIALQGHDPGSRVAYRSVSIRILADDANSEDEPRVSSDGYGTDVKTMDQFAGAYIPVIDCHVHLRGGMTVEKAMDRQAVTGMNVGVLKNLGEGWPIETDQQLQEFIDSVDDRPVFVGVQVNDRGWHKKHSPQLLERLDFVLADTMIMPMPTDDSPPVKLFQPDQFTIEDPEAWMLRYVKHNLRVLSEPATILANPTWLPDAVADQYDELWTDQRMRTIIEAANANHVALEINAGSGYPHERFIRMAKSMGAKFSFGSNNFDDVPHDMTRCLEAITKYGLTKKDMYVPGAD</sequence>
<dbReference type="InterPro" id="IPR016195">
    <property type="entry name" value="Pol/histidinol_Pase-like"/>
</dbReference>
<dbReference type="Gene3D" id="2.60.120.560">
    <property type="entry name" value="Exo-inulinase, domain 1"/>
    <property type="match status" value="1"/>
</dbReference>
<name>A0A5C6E0P7_9BACT</name>
<comment type="caution">
    <text evidence="3">The sequence shown here is derived from an EMBL/GenBank/DDBJ whole genome shotgun (WGS) entry which is preliminary data.</text>
</comment>
<proteinExistence type="predicted"/>
<dbReference type="OrthoDB" id="242352at2"/>
<evidence type="ECO:0000256" key="1">
    <source>
        <dbReference type="SAM" id="SignalP"/>
    </source>
</evidence>
<accession>A0A5C6E0P7</accession>
<dbReference type="InterPro" id="IPR010496">
    <property type="entry name" value="AL/BT2_dom"/>
</dbReference>
<protein>
    <recommendedName>
        <fullName evidence="2">3-keto-alpha-glucoside-1,2-lyase/3-keto-2-hydroxy-glucal hydratase domain-containing protein</fullName>
    </recommendedName>
</protein>
<dbReference type="GO" id="GO:0016787">
    <property type="term" value="F:hydrolase activity"/>
    <property type="evidence" value="ECO:0007669"/>
    <property type="project" value="InterPro"/>
</dbReference>
<evidence type="ECO:0000259" key="2">
    <source>
        <dbReference type="Pfam" id="PF06439"/>
    </source>
</evidence>
<keyword evidence="4" id="KW-1185">Reference proteome</keyword>
<dbReference type="Gene3D" id="3.20.20.140">
    <property type="entry name" value="Metal-dependent hydrolases"/>
    <property type="match status" value="1"/>
</dbReference>
<keyword evidence="1" id="KW-0732">Signal</keyword>
<dbReference type="Proteomes" id="UP000319143">
    <property type="component" value="Unassembled WGS sequence"/>
</dbReference>
<organism evidence="3 4">
    <name type="scientific">Novipirellula artificiosorum</name>
    <dbReference type="NCBI Taxonomy" id="2528016"/>
    <lineage>
        <taxon>Bacteria</taxon>
        <taxon>Pseudomonadati</taxon>
        <taxon>Planctomycetota</taxon>
        <taxon>Planctomycetia</taxon>
        <taxon>Pirellulales</taxon>
        <taxon>Pirellulaceae</taxon>
        <taxon>Novipirellula</taxon>
    </lineage>
</organism>
<reference evidence="3 4" key="1">
    <citation type="submission" date="2019-02" db="EMBL/GenBank/DDBJ databases">
        <title>Deep-cultivation of Planctomycetes and their phenomic and genomic characterization uncovers novel biology.</title>
        <authorList>
            <person name="Wiegand S."/>
            <person name="Jogler M."/>
            <person name="Boedeker C."/>
            <person name="Pinto D."/>
            <person name="Vollmers J."/>
            <person name="Rivas-Marin E."/>
            <person name="Kohn T."/>
            <person name="Peeters S.H."/>
            <person name="Heuer A."/>
            <person name="Rast P."/>
            <person name="Oberbeckmann S."/>
            <person name="Bunk B."/>
            <person name="Jeske O."/>
            <person name="Meyerdierks A."/>
            <person name="Storesund J.E."/>
            <person name="Kallscheuer N."/>
            <person name="Luecker S."/>
            <person name="Lage O.M."/>
            <person name="Pohl T."/>
            <person name="Merkel B.J."/>
            <person name="Hornburger P."/>
            <person name="Mueller R.-W."/>
            <person name="Bruemmer F."/>
            <person name="Labrenz M."/>
            <person name="Spormann A.M."/>
            <person name="Op Den Camp H."/>
            <person name="Overmann J."/>
            <person name="Amann R."/>
            <person name="Jetten M.S.M."/>
            <person name="Mascher T."/>
            <person name="Medema M.H."/>
            <person name="Devos D.P."/>
            <person name="Kaster A.-K."/>
            <person name="Ovreas L."/>
            <person name="Rohde M."/>
            <person name="Galperin M.Y."/>
            <person name="Jogler C."/>
        </authorList>
    </citation>
    <scope>NUCLEOTIDE SEQUENCE [LARGE SCALE GENOMIC DNA]</scope>
    <source>
        <strain evidence="3 4">Poly41</strain>
    </source>
</reference>
<feature type="domain" description="3-keto-alpha-glucoside-1,2-lyase/3-keto-2-hydroxy-glucal hydratase" evidence="2">
    <location>
        <begin position="27"/>
        <end position="215"/>
    </location>
</feature>
<feature type="chain" id="PRO_5023038112" description="3-keto-alpha-glucoside-1,2-lyase/3-keto-2-hydroxy-glucal hydratase domain-containing protein" evidence="1">
    <location>
        <begin position="22"/>
        <end position="484"/>
    </location>
</feature>
<dbReference type="SUPFAM" id="SSF89550">
    <property type="entry name" value="PHP domain-like"/>
    <property type="match status" value="1"/>
</dbReference>
<evidence type="ECO:0000313" key="3">
    <source>
        <dbReference type="EMBL" id="TWU42430.1"/>
    </source>
</evidence>
<dbReference type="AlphaFoldDB" id="A0A5C6E0P7"/>
<dbReference type="Pfam" id="PF06439">
    <property type="entry name" value="3keto-disac_hyd"/>
    <property type="match status" value="1"/>
</dbReference>
<dbReference type="RefSeq" id="WP_146524500.1">
    <property type="nucleotide sequence ID" value="NZ_SJPV01000001.1"/>
</dbReference>
<feature type="signal peptide" evidence="1">
    <location>
        <begin position="1"/>
        <end position="21"/>
    </location>
</feature>